<feature type="signal peptide" evidence="1">
    <location>
        <begin position="1"/>
        <end position="35"/>
    </location>
</feature>
<feature type="non-terminal residue" evidence="2">
    <location>
        <position position="1"/>
    </location>
</feature>
<accession>A0A8J2L739</accession>
<reference evidence="2" key="1">
    <citation type="submission" date="2021-06" db="EMBL/GenBank/DDBJ databases">
        <authorList>
            <person name="Hodson N. C."/>
            <person name="Mongue J. A."/>
            <person name="Jaron S. K."/>
        </authorList>
    </citation>
    <scope>NUCLEOTIDE SEQUENCE</scope>
</reference>
<protein>
    <submittedName>
        <fullName evidence="2">Uncharacterized protein</fullName>
    </submittedName>
</protein>
<name>A0A8J2L739_9HEXA</name>
<feature type="chain" id="PRO_5035230383" evidence="1">
    <location>
        <begin position="36"/>
        <end position="248"/>
    </location>
</feature>
<evidence type="ECO:0000313" key="2">
    <source>
        <dbReference type="EMBL" id="CAG7829352.1"/>
    </source>
</evidence>
<sequence length="248" mass="27727">MKTRQRFRQKGSGGFVKFVLLCCLWSGLLLNFCQCGPSMWEWGTSYPRLKYMPLNWPKVTVSGISTGGAKALHLYLAHSNIVDGIAIFAGVQHRCGDASSGKMSGFYECFNGIRNLSHLIETAEDFQSANLIDPLTNLGHGRQYVEHGRNDEVINVRVGRQTGQFLGRFSRNVLYHESKAIHGMATKSCGFPCMAPFYFNSGCLSCGYSGVYEGLSHVYGRRLQEFRHMKVSECKTAEKIPGLFKVDQ</sequence>
<keyword evidence="1" id="KW-0732">Signal</keyword>
<proteinExistence type="predicted"/>
<dbReference type="EMBL" id="CAJVCH010551120">
    <property type="protein sequence ID" value="CAG7829352.1"/>
    <property type="molecule type" value="Genomic_DNA"/>
</dbReference>
<keyword evidence="3" id="KW-1185">Reference proteome</keyword>
<dbReference type="Proteomes" id="UP000708208">
    <property type="component" value="Unassembled WGS sequence"/>
</dbReference>
<gene>
    <name evidence="2" type="ORF">AFUS01_LOCUS39219</name>
</gene>
<dbReference type="AlphaFoldDB" id="A0A8J2L739"/>
<comment type="caution">
    <text evidence="2">The sequence shown here is derived from an EMBL/GenBank/DDBJ whole genome shotgun (WGS) entry which is preliminary data.</text>
</comment>
<evidence type="ECO:0000313" key="3">
    <source>
        <dbReference type="Proteomes" id="UP000708208"/>
    </source>
</evidence>
<organism evidence="2 3">
    <name type="scientific">Allacma fusca</name>
    <dbReference type="NCBI Taxonomy" id="39272"/>
    <lineage>
        <taxon>Eukaryota</taxon>
        <taxon>Metazoa</taxon>
        <taxon>Ecdysozoa</taxon>
        <taxon>Arthropoda</taxon>
        <taxon>Hexapoda</taxon>
        <taxon>Collembola</taxon>
        <taxon>Symphypleona</taxon>
        <taxon>Sminthuridae</taxon>
        <taxon>Allacma</taxon>
    </lineage>
</organism>
<evidence type="ECO:0000256" key="1">
    <source>
        <dbReference type="SAM" id="SignalP"/>
    </source>
</evidence>
<dbReference type="OrthoDB" id="6134934at2759"/>